<feature type="compositionally biased region" description="Polar residues" evidence="1">
    <location>
        <begin position="127"/>
        <end position="136"/>
    </location>
</feature>
<protein>
    <submittedName>
        <fullName evidence="2">Uncharacterized protein</fullName>
    </submittedName>
</protein>
<feature type="compositionally biased region" description="Polar residues" evidence="1">
    <location>
        <begin position="167"/>
        <end position="177"/>
    </location>
</feature>
<feature type="region of interest" description="Disordered" evidence="1">
    <location>
        <begin position="98"/>
        <end position="424"/>
    </location>
</feature>
<feature type="compositionally biased region" description="Basic and acidic residues" evidence="1">
    <location>
        <begin position="137"/>
        <end position="148"/>
    </location>
</feature>
<evidence type="ECO:0000313" key="3">
    <source>
        <dbReference type="Proteomes" id="UP001210925"/>
    </source>
</evidence>
<feature type="compositionally biased region" description="Polar residues" evidence="1">
    <location>
        <begin position="448"/>
        <end position="464"/>
    </location>
</feature>
<dbReference type="AlphaFoldDB" id="A0AAD5UDH3"/>
<name>A0AAD5UDH3_9FUNG</name>
<feature type="region of interest" description="Disordered" evidence="1">
    <location>
        <begin position="448"/>
        <end position="531"/>
    </location>
</feature>
<feature type="compositionally biased region" description="Polar residues" evidence="1">
    <location>
        <begin position="242"/>
        <end position="255"/>
    </location>
</feature>
<sequence length="531" mass="58444">MVFKNKFGAVVPEMLQVKDCFDTNDCIQCIALPLDKVKRKMSEDVAPKKRPNLTQIIPDSQVRLSPRKQLESPISDSNVLLLDKIKSNEKQNSLVDQIFESDTDSSSNTSKISGYQSDEDISETDQTKTSDIQITNEIDKVSDEEKSEQTSVRVVDLNTQEDEANDSQENAESVLQDNSDHGLDSASLPFDAQERQELNEEVNFLIKEANLAPTPRSKSQTEEPEKKKGRRAKKKELLKSLEINSQKNEEASQMSEVLGNGVVSPVLTSNPKASPKKSKKKKETVPSPAKPKPLKLFGDEIADIFELGSQPQTNEEFKIKSINMEDTPTQEGLTQSSPTDAKLGGLFSQNDNVLDQSLPPSKQPSSLKQVLDADSVPENPLFDSQSLPLKEKSKPAPSQSLPVSEKSKPAPPKSQKLSSLPVMKKSKLEIVNPFASIKPGQKFRSLSQITLDSQSNKQSQIALATTQESSSGESGDESDSSSDSDTEKSTIKLAGKKKPKRRKSMLLELAKEVKPGSKNRRSLPANAKINK</sequence>
<reference evidence="2" key="1">
    <citation type="submission" date="2020-05" db="EMBL/GenBank/DDBJ databases">
        <title>Phylogenomic resolution of chytrid fungi.</title>
        <authorList>
            <person name="Stajich J.E."/>
            <person name="Amses K."/>
            <person name="Simmons R."/>
            <person name="Seto K."/>
            <person name="Myers J."/>
            <person name="Bonds A."/>
            <person name="Quandt C.A."/>
            <person name="Barry K."/>
            <person name="Liu P."/>
            <person name="Grigoriev I."/>
            <person name="Longcore J.E."/>
            <person name="James T.Y."/>
        </authorList>
    </citation>
    <scope>NUCLEOTIDE SEQUENCE</scope>
    <source>
        <strain evidence="2">PLAUS21</strain>
    </source>
</reference>
<feature type="compositionally biased region" description="Acidic residues" evidence="1">
    <location>
        <begin position="474"/>
        <end position="484"/>
    </location>
</feature>
<comment type="caution">
    <text evidence="2">The sequence shown here is derived from an EMBL/GenBank/DDBJ whole genome shotgun (WGS) entry which is preliminary data.</text>
</comment>
<gene>
    <name evidence="2" type="ORF">HK103_006738</name>
</gene>
<feature type="compositionally biased region" description="Polar residues" evidence="1">
    <location>
        <begin position="324"/>
        <end position="339"/>
    </location>
</feature>
<proteinExistence type="predicted"/>
<dbReference type="EMBL" id="JADGKB010000075">
    <property type="protein sequence ID" value="KAJ3254941.1"/>
    <property type="molecule type" value="Genomic_DNA"/>
</dbReference>
<organism evidence="2 3">
    <name type="scientific">Boothiomyces macroporosus</name>
    <dbReference type="NCBI Taxonomy" id="261099"/>
    <lineage>
        <taxon>Eukaryota</taxon>
        <taxon>Fungi</taxon>
        <taxon>Fungi incertae sedis</taxon>
        <taxon>Chytridiomycota</taxon>
        <taxon>Chytridiomycota incertae sedis</taxon>
        <taxon>Chytridiomycetes</taxon>
        <taxon>Rhizophydiales</taxon>
        <taxon>Terramycetaceae</taxon>
        <taxon>Boothiomyces</taxon>
    </lineage>
</organism>
<feature type="region of interest" description="Disordered" evidence="1">
    <location>
        <begin position="42"/>
        <end position="70"/>
    </location>
</feature>
<evidence type="ECO:0000313" key="2">
    <source>
        <dbReference type="EMBL" id="KAJ3254941.1"/>
    </source>
</evidence>
<feature type="compositionally biased region" description="Low complexity" evidence="1">
    <location>
        <begin position="356"/>
        <end position="369"/>
    </location>
</feature>
<feature type="compositionally biased region" description="Basic residues" evidence="1">
    <location>
        <begin position="494"/>
        <end position="504"/>
    </location>
</feature>
<feature type="compositionally biased region" description="Basic residues" evidence="1">
    <location>
        <begin position="227"/>
        <end position="236"/>
    </location>
</feature>
<evidence type="ECO:0000256" key="1">
    <source>
        <dbReference type="SAM" id="MobiDB-lite"/>
    </source>
</evidence>
<accession>A0AAD5UDH3</accession>
<dbReference type="Proteomes" id="UP001210925">
    <property type="component" value="Unassembled WGS sequence"/>
</dbReference>
<keyword evidence="3" id="KW-1185">Reference proteome</keyword>
<feature type="compositionally biased region" description="Polar residues" evidence="1">
    <location>
        <begin position="104"/>
        <end position="116"/>
    </location>
</feature>